<evidence type="ECO:0000256" key="6">
    <source>
        <dbReference type="RuleBase" id="RU363034"/>
    </source>
</evidence>
<dbReference type="PANTHER" id="PTHR24252:SF7">
    <property type="entry name" value="HYALIN"/>
    <property type="match status" value="1"/>
</dbReference>
<protein>
    <recommendedName>
        <fullName evidence="7">Peptidase S1 domain-containing protein</fullName>
    </recommendedName>
</protein>
<evidence type="ECO:0000256" key="3">
    <source>
        <dbReference type="ARBA" id="ARBA00022801"/>
    </source>
</evidence>
<gene>
    <name evidence="8" type="ORF">LOTGIDRAFT_122275</name>
</gene>
<dbReference type="InterPro" id="IPR001254">
    <property type="entry name" value="Trypsin_dom"/>
</dbReference>
<dbReference type="CTD" id="20232081"/>
<dbReference type="Pfam" id="PF00089">
    <property type="entry name" value="Trypsin"/>
    <property type="match status" value="1"/>
</dbReference>
<keyword evidence="3 6" id="KW-0378">Hydrolase</keyword>
<name>V4BQ35_LOTGI</name>
<dbReference type="HOGENOM" id="CLU_006842_0_4_1"/>
<feature type="non-terminal residue" evidence="8">
    <location>
        <position position="1"/>
    </location>
</feature>
<dbReference type="RefSeq" id="XP_009058251.1">
    <property type="nucleotide sequence ID" value="XM_009060003.1"/>
</dbReference>
<dbReference type="InterPro" id="IPR018114">
    <property type="entry name" value="TRYPSIN_HIS"/>
</dbReference>
<feature type="domain" description="Peptidase S1" evidence="7">
    <location>
        <begin position="2"/>
        <end position="237"/>
    </location>
</feature>
<evidence type="ECO:0000256" key="2">
    <source>
        <dbReference type="ARBA" id="ARBA00022729"/>
    </source>
</evidence>
<keyword evidence="9" id="KW-1185">Reference proteome</keyword>
<keyword evidence="5" id="KW-1015">Disulfide bond</keyword>
<evidence type="ECO:0000313" key="8">
    <source>
        <dbReference type="EMBL" id="ESO90979.1"/>
    </source>
</evidence>
<dbReference type="Gene3D" id="2.40.10.10">
    <property type="entry name" value="Trypsin-like serine proteases"/>
    <property type="match status" value="1"/>
</dbReference>
<dbReference type="PROSITE" id="PS50240">
    <property type="entry name" value="TRYPSIN_DOM"/>
    <property type="match status" value="1"/>
</dbReference>
<keyword evidence="1 6" id="KW-0645">Protease</keyword>
<keyword evidence="2" id="KW-0732">Signal</keyword>
<sequence>RIVGGVDTEKCEYPWMVRLQVGNSLCGGTIIDETHILTAGHCIGSNTPSDITVHAGEYDYNVRDGQDVTHTVKAIDVHEEYAEFPSENDVAVLTLDEPLVYNDCVQPICLPSAGDGAAIEAGTQCVVAGWGTTSSGGQTSNILKEVTVPTYSGADCASVFSQTTPSNSDLQLCAGRPVIGGADSCQGDSGGPLFCPVNGQYVQYGIVSYGAGCADAGAAGIYADTSAMLDFINRVTGA</sequence>
<organism evidence="8 9">
    <name type="scientific">Lottia gigantea</name>
    <name type="common">Giant owl limpet</name>
    <dbReference type="NCBI Taxonomy" id="225164"/>
    <lineage>
        <taxon>Eukaryota</taxon>
        <taxon>Metazoa</taxon>
        <taxon>Spiralia</taxon>
        <taxon>Lophotrochozoa</taxon>
        <taxon>Mollusca</taxon>
        <taxon>Gastropoda</taxon>
        <taxon>Patellogastropoda</taxon>
        <taxon>Lottioidea</taxon>
        <taxon>Lottiidae</taxon>
        <taxon>Lottia</taxon>
    </lineage>
</organism>
<dbReference type="SUPFAM" id="SSF50494">
    <property type="entry name" value="Trypsin-like serine proteases"/>
    <property type="match status" value="1"/>
</dbReference>
<dbReference type="CDD" id="cd00190">
    <property type="entry name" value="Tryp_SPc"/>
    <property type="match status" value="1"/>
</dbReference>
<dbReference type="AlphaFoldDB" id="V4BQ35"/>
<proteinExistence type="predicted"/>
<dbReference type="OMA" id="INRESSY"/>
<dbReference type="InterPro" id="IPR043504">
    <property type="entry name" value="Peptidase_S1_PA_chymotrypsin"/>
</dbReference>
<dbReference type="InterPro" id="IPR001314">
    <property type="entry name" value="Peptidase_S1A"/>
</dbReference>
<evidence type="ECO:0000256" key="1">
    <source>
        <dbReference type="ARBA" id="ARBA00022670"/>
    </source>
</evidence>
<dbReference type="GO" id="GO:0004252">
    <property type="term" value="F:serine-type endopeptidase activity"/>
    <property type="evidence" value="ECO:0007669"/>
    <property type="project" value="InterPro"/>
</dbReference>
<dbReference type="PROSITE" id="PS00134">
    <property type="entry name" value="TRYPSIN_HIS"/>
    <property type="match status" value="1"/>
</dbReference>
<dbReference type="STRING" id="225164.V4BQ35"/>
<dbReference type="FunFam" id="2.40.10.10:FF:000120">
    <property type="entry name" value="Putative serine protease"/>
    <property type="match status" value="1"/>
</dbReference>
<dbReference type="SMART" id="SM00020">
    <property type="entry name" value="Tryp_SPc"/>
    <property type="match status" value="1"/>
</dbReference>
<accession>V4BQ35</accession>
<dbReference type="OrthoDB" id="6131553at2759"/>
<evidence type="ECO:0000313" key="9">
    <source>
        <dbReference type="Proteomes" id="UP000030746"/>
    </source>
</evidence>
<dbReference type="KEGG" id="lgi:LOTGIDRAFT_122275"/>
<dbReference type="PROSITE" id="PS00135">
    <property type="entry name" value="TRYPSIN_SER"/>
    <property type="match status" value="1"/>
</dbReference>
<dbReference type="Proteomes" id="UP000030746">
    <property type="component" value="Unassembled WGS sequence"/>
</dbReference>
<dbReference type="GeneID" id="20232081"/>
<dbReference type="InterPro" id="IPR033116">
    <property type="entry name" value="TRYPSIN_SER"/>
</dbReference>
<dbReference type="EMBL" id="KB202284">
    <property type="protein sequence ID" value="ESO90979.1"/>
    <property type="molecule type" value="Genomic_DNA"/>
</dbReference>
<evidence type="ECO:0000259" key="7">
    <source>
        <dbReference type="PROSITE" id="PS50240"/>
    </source>
</evidence>
<dbReference type="InterPro" id="IPR009003">
    <property type="entry name" value="Peptidase_S1_PA"/>
</dbReference>
<dbReference type="PANTHER" id="PTHR24252">
    <property type="entry name" value="ACROSIN-RELATED"/>
    <property type="match status" value="1"/>
</dbReference>
<dbReference type="PRINTS" id="PR00722">
    <property type="entry name" value="CHYMOTRYPSIN"/>
</dbReference>
<evidence type="ECO:0000256" key="4">
    <source>
        <dbReference type="ARBA" id="ARBA00022825"/>
    </source>
</evidence>
<reference evidence="8 9" key="1">
    <citation type="journal article" date="2013" name="Nature">
        <title>Insights into bilaterian evolution from three spiralian genomes.</title>
        <authorList>
            <person name="Simakov O."/>
            <person name="Marletaz F."/>
            <person name="Cho S.J."/>
            <person name="Edsinger-Gonzales E."/>
            <person name="Havlak P."/>
            <person name="Hellsten U."/>
            <person name="Kuo D.H."/>
            <person name="Larsson T."/>
            <person name="Lv J."/>
            <person name="Arendt D."/>
            <person name="Savage R."/>
            <person name="Osoegawa K."/>
            <person name="de Jong P."/>
            <person name="Grimwood J."/>
            <person name="Chapman J.A."/>
            <person name="Shapiro H."/>
            <person name="Aerts A."/>
            <person name="Otillar R.P."/>
            <person name="Terry A.Y."/>
            <person name="Boore J.L."/>
            <person name="Grigoriev I.V."/>
            <person name="Lindberg D.R."/>
            <person name="Seaver E.C."/>
            <person name="Weisblat D.A."/>
            <person name="Putnam N.H."/>
            <person name="Rokhsar D.S."/>
        </authorList>
    </citation>
    <scope>NUCLEOTIDE SEQUENCE [LARGE SCALE GENOMIC DNA]</scope>
</reference>
<evidence type="ECO:0000256" key="5">
    <source>
        <dbReference type="ARBA" id="ARBA00023157"/>
    </source>
</evidence>
<keyword evidence="4 6" id="KW-0720">Serine protease</keyword>
<dbReference type="GO" id="GO:0006508">
    <property type="term" value="P:proteolysis"/>
    <property type="evidence" value="ECO:0007669"/>
    <property type="project" value="UniProtKB-KW"/>
</dbReference>